<dbReference type="FunFam" id="3.40.630.10:FF:000005">
    <property type="entry name" value="Succinyl-diaminopimelate desuccinylase"/>
    <property type="match status" value="1"/>
</dbReference>
<dbReference type="GO" id="GO:0009014">
    <property type="term" value="F:succinyl-diaminopimelate desuccinylase activity"/>
    <property type="evidence" value="ECO:0007669"/>
    <property type="project" value="UniProtKB-UniRule"/>
</dbReference>
<dbReference type="InterPro" id="IPR036264">
    <property type="entry name" value="Bact_exopeptidase_dim_dom"/>
</dbReference>
<evidence type="ECO:0000313" key="19">
    <source>
        <dbReference type="Proteomes" id="UP000242301"/>
    </source>
</evidence>
<evidence type="ECO:0000256" key="9">
    <source>
        <dbReference type="ARBA" id="ARBA00022801"/>
    </source>
</evidence>
<dbReference type="PROSITE" id="PS00759">
    <property type="entry name" value="ARGE_DAPE_CPG2_2"/>
    <property type="match status" value="1"/>
</dbReference>
<name>A0A0M6W924_9GAMM</name>
<evidence type="ECO:0000256" key="2">
    <source>
        <dbReference type="ARBA" id="ARBA00005130"/>
    </source>
</evidence>
<dbReference type="PANTHER" id="PTHR43808">
    <property type="entry name" value="ACETYLORNITHINE DEACETYLASE"/>
    <property type="match status" value="1"/>
</dbReference>
<keyword evidence="12 16" id="KW-0457">Lysine biosynthesis</keyword>
<evidence type="ECO:0000256" key="14">
    <source>
        <dbReference type="ARBA" id="ARBA00031891"/>
    </source>
</evidence>
<proteinExistence type="inferred from homology"/>
<keyword evidence="8 16" id="KW-0479">Metal-binding</keyword>
<evidence type="ECO:0000256" key="10">
    <source>
        <dbReference type="ARBA" id="ARBA00022833"/>
    </source>
</evidence>
<evidence type="ECO:0000256" key="3">
    <source>
        <dbReference type="ARBA" id="ARBA00006746"/>
    </source>
</evidence>
<feature type="binding site" evidence="16">
    <location>
        <position position="100"/>
    </location>
    <ligand>
        <name>Zn(2+)</name>
        <dbReference type="ChEBI" id="CHEBI:29105"/>
        <label>1</label>
    </ligand>
</feature>
<dbReference type="NCBIfam" id="NF009557">
    <property type="entry name" value="PRK13009.1"/>
    <property type="match status" value="1"/>
</dbReference>
<dbReference type="GO" id="GO:0050897">
    <property type="term" value="F:cobalt ion binding"/>
    <property type="evidence" value="ECO:0007669"/>
    <property type="project" value="UniProtKB-UniRule"/>
</dbReference>
<evidence type="ECO:0000256" key="16">
    <source>
        <dbReference type="HAMAP-Rule" id="MF_01690"/>
    </source>
</evidence>
<dbReference type="CDD" id="cd03891">
    <property type="entry name" value="M20_DapE_proteobac"/>
    <property type="match status" value="1"/>
</dbReference>
<comment type="catalytic activity">
    <reaction evidence="15 16">
        <text>N-succinyl-(2S,6S)-2,6-diaminopimelate + H2O = (2S,6S)-2,6-diaminopimelate + succinate</text>
        <dbReference type="Rhea" id="RHEA:22608"/>
        <dbReference type="ChEBI" id="CHEBI:15377"/>
        <dbReference type="ChEBI" id="CHEBI:30031"/>
        <dbReference type="ChEBI" id="CHEBI:57609"/>
        <dbReference type="ChEBI" id="CHEBI:58087"/>
        <dbReference type="EC" id="3.5.1.18"/>
    </reaction>
</comment>
<comment type="cofactor">
    <cofactor evidence="1">
        <name>Co(2+)</name>
        <dbReference type="ChEBI" id="CHEBI:48828"/>
    </cofactor>
</comment>
<dbReference type="UniPathway" id="UPA00034">
    <property type="reaction ID" value="UER00021"/>
</dbReference>
<dbReference type="GO" id="GO:0009089">
    <property type="term" value="P:lysine biosynthetic process via diaminopimelate"/>
    <property type="evidence" value="ECO:0007669"/>
    <property type="project" value="UniProtKB-UniRule"/>
</dbReference>
<keyword evidence="13 16" id="KW-0170">Cobalt</keyword>
<protein>
    <recommendedName>
        <fullName evidence="6 16">Succinyl-diaminopimelate desuccinylase</fullName>
        <shortName evidence="16">SDAP desuccinylase</shortName>
        <ecNumber evidence="5 16">3.5.1.18</ecNumber>
    </recommendedName>
    <alternativeName>
        <fullName evidence="14 16">N-succinyl-LL-2,6-diaminoheptanedioate amidohydrolase</fullName>
    </alternativeName>
</protein>
<dbReference type="PROSITE" id="PS00758">
    <property type="entry name" value="ARGE_DAPE_CPG2_1"/>
    <property type="match status" value="1"/>
</dbReference>
<dbReference type="InterPro" id="IPR002933">
    <property type="entry name" value="Peptidase_M20"/>
</dbReference>
<keyword evidence="11 16" id="KW-0220">Diaminopimelate biosynthesis</keyword>
<feature type="binding site" evidence="16">
    <location>
        <position position="67"/>
    </location>
    <ligand>
        <name>Zn(2+)</name>
        <dbReference type="ChEBI" id="CHEBI:29105"/>
        <label>1</label>
    </ligand>
</feature>
<dbReference type="InterPro" id="IPR050072">
    <property type="entry name" value="Peptidase_M20A"/>
</dbReference>
<dbReference type="Proteomes" id="UP000242301">
    <property type="component" value="Unassembled WGS sequence"/>
</dbReference>
<feature type="binding site" evidence="16">
    <location>
        <position position="135"/>
    </location>
    <ligand>
        <name>Zn(2+)</name>
        <dbReference type="ChEBI" id="CHEBI:29105"/>
        <label>2</label>
    </ligand>
</feature>
<evidence type="ECO:0000256" key="6">
    <source>
        <dbReference type="ARBA" id="ARBA00022391"/>
    </source>
</evidence>
<evidence type="ECO:0000259" key="17">
    <source>
        <dbReference type="Pfam" id="PF07687"/>
    </source>
</evidence>
<dbReference type="STRING" id="1715285.SOFFGTOCOR_0400"/>
<feature type="active site" description="Proton acceptor" evidence="16">
    <location>
        <position position="134"/>
    </location>
</feature>
<dbReference type="SUPFAM" id="SSF55031">
    <property type="entry name" value="Bacterial exopeptidase dimerisation domain"/>
    <property type="match status" value="1"/>
</dbReference>
<accession>A0A0M6W924</accession>
<feature type="binding site" evidence="16">
    <location>
        <position position="349"/>
    </location>
    <ligand>
        <name>Zn(2+)</name>
        <dbReference type="ChEBI" id="CHEBI:29105"/>
        <label>2</label>
    </ligand>
</feature>
<feature type="binding site" evidence="16">
    <location>
        <position position="163"/>
    </location>
    <ligand>
        <name>Zn(2+)</name>
        <dbReference type="ChEBI" id="CHEBI:29105"/>
        <label>1</label>
    </ligand>
</feature>
<dbReference type="AlphaFoldDB" id="A0A0M6W924"/>
<dbReference type="InterPro" id="IPR001261">
    <property type="entry name" value="ArgE/DapE_CS"/>
</dbReference>
<comment type="similarity">
    <text evidence="3 16">Belongs to the peptidase M20A family. DapE subfamily.</text>
</comment>
<evidence type="ECO:0000256" key="12">
    <source>
        <dbReference type="ARBA" id="ARBA00023154"/>
    </source>
</evidence>
<feature type="binding site" evidence="16">
    <location>
        <position position="100"/>
    </location>
    <ligand>
        <name>Zn(2+)</name>
        <dbReference type="ChEBI" id="CHEBI:29105"/>
        <label>2</label>
    </ligand>
</feature>
<dbReference type="Pfam" id="PF07687">
    <property type="entry name" value="M20_dimer"/>
    <property type="match status" value="1"/>
</dbReference>
<evidence type="ECO:0000313" key="18">
    <source>
        <dbReference type="EMBL" id="CRK85817.1"/>
    </source>
</evidence>
<dbReference type="EC" id="3.5.1.18" evidence="5 16"/>
<dbReference type="Gene3D" id="3.40.630.10">
    <property type="entry name" value="Zn peptidases"/>
    <property type="match status" value="2"/>
</dbReference>
<dbReference type="InterPro" id="IPR011650">
    <property type="entry name" value="Peptidase_M20_dimer"/>
</dbReference>
<dbReference type="EMBL" id="CVRF01000003">
    <property type="protein sequence ID" value="CRK85817.1"/>
    <property type="molecule type" value="Genomic_DNA"/>
</dbReference>
<evidence type="ECO:0000256" key="13">
    <source>
        <dbReference type="ARBA" id="ARBA00023285"/>
    </source>
</evidence>
<dbReference type="GO" id="GO:0019877">
    <property type="term" value="P:diaminopimelate biosynthetic process"/>
    <property type="evidence" value="ECO:0007669"/>
    <property type="project" value="UniProtKB-UniRule"/>
</dbReference>
<evidence type="ECO:0000256" key="8">
    <source>
        <dbReference type="ARBA" id="ARBA00022723"/>
    </source>
</evidence>
<dbReference type="Pfam" id="PF01546">
    <property type="entry name" value="Peptidase_M20"/>
    <property type="match status" value="1"/>
</dbReference>
<reference evidence="19" key="1">
    <citation type="submission" date="2015-05" db="EMBL/GenBank/DDBJ databases">
        <authorList>
            <person name="Manzano-Marin A."/>
        </authorList>
    </citation>
    <scope>NUCLEOTIDE SEQUENCE [LARGE SCALE GENOMIC DNA]</scope>
    <source>
        <strain evidence="19">officinalis</strain>
    </source>
</reference>
<dbReference type="GO" id="GO:0006526">
    <property type="term" value="P:L-arginine biosynthetic process"/>
    <property type="evidence" value="ECO:0007669"/>
    <property type="project" value="TreeGrafter"/>
</dbReference>
<comment type="pathway">
    <text evidence="2 16">Amino-acid biosynthesis; L-lysine biosynthesis via DAP pathway; LL-2,6-diaminopimelate from (S)-tetrahydrodipicolinate (succinylase route): step 3/3.</text>
</comment>
<dbReference type="NCBIfam" id="TIGR01246">
    <property type="entry name" value="dapE_proteo"/>
    <property type="match status" value="1"/>
</dbReference>
<keyword evidence="10 16" id="KW-0862">Zinc</keyword>
<feature type="active site" evidence="16">
    <location>
        <position position="69"/>
    </location>
</feature>
<dbReference type="GO" id="GO:0008777">
    <property type="term" value="F:acetylornithine deacetylase activity"/>
    <property type="evidence" value="ECO:0007669"/>
    <property type="project" value="TreeGrafter"/>
</dbReference>
<evidence type="ECO:0000256" key="7">
    <source>
        <dbReference type="ARBA" id="ARBA00022605"/>
    </source>
</evidence>
<keyword evidence="7 16" id="KW-0028">Amino-acid biosynthesis</keyword>
<organism evidence="18 19">
    <name type="scientific">Candidatus Providencia siddallii</name>
    <dbReference type="NCBI Taxonomy" id="1715285"/>
    <lineage>
        <taxon>Bacteria</taxon>
        <taxon>Pseudomonadati</taxon>
        <taxon>Pseudomonadota</taxon>
        <taxon>Gammaproteobacteria</taxon>
        <taxon>Enterobacterales</taxon>
        <taxon>Morganellaceae</taxon>
        <taxon>Providencia</taxon>
    </lineage>
</organism>
<gene>
    <name evidence="16 18" type="primary">dapE</name>
    <name evidence="18" type="ORF">SOFFGTOCOR_0400</name>
</gene>
<evidence type="ECO:0000256" key="4">
    <source>
        <dbReference type="ARBA" id="ARBA00011738"/>
    </source>
</evidence>
<dbReference type="GO" id="GO:0008270">
    <property type="term" value="F:zinc ion binding"/>
    <property type="evidence" value="ECO:0007669"/>
    <property type="project" value="UniProtKB-UniRule"/>
</dbReference>
<comment type="cofactor">
    <cofactor evidence="16">
        <name>Zn(2+)</name>
        <dbReference type="ChEBI" id="CHEBI:29105"/>
    </cofactor>
    <cofactor evidence="16">
        <name>Co(2+)</name>
        <dbReference type="ChEBI" id="CHEBI:48828"/>
    </cofactor>
    <text evidence="16">Binds 2 Zn(2+) or Co(2+) ions per subunit.</text>
</comment>
<sequence>MNCPIIKLTKDLIKRKSITPCDKGCQELLIKRLDKIGFNIEQTNYDNTSNFLAYRGSIGKTLAFSGHTDVAPAGNYNSWNTPPFTPTIINKHLYGRGAADMKGSIAAMIIAAERFIKKNNNYKGKLAFIITSDEESKTVKGVVKLLKIIMNRNEHIDYCVIGEPSSQTKLGDIIKNGRRGSITANLTIFGVQGHVAYPHLAKNPIHNTITFLQNLINTKWDNGNKYFPPTTMQIVNIYTPKTANNIIPGELFIQFNLRFSNELNDQTIRNTITNMLAQHNIKYKIKWSLSGQPFLTKQSKLVTATLEAIQKITGNKAKLSTDGGTSDGRFIAQTGAQIIELGPINKTIHAVNECVNINDLKQLSLIYEQIMKLLLL</sequence>
<dbReference type="InterPro" id="IPR005941">
    <property type="entry name" value="DapE_proteobac"/>
</dbReference>
<dbReference type="HAMAP" id="MF_01690">
    <property type="entry name" value="DapE"/>
    <property type="match status" value="1"/>
</dbReference>
<comment type="function">
    <text evidence="16">Catalyzes the hydrolysis of N-succinyl-L,L-diaminopimelic acid (SDAP), forming succinate and LL-2,6-diaminopimelate (DAP), an intermediate involved in the bacterial biosynthesis of lysine and meso-diaminopimelic acid, an essential component of bacterial cell walls.</text>
</comment>
<evidence type="ECO:0000256" key="15">
    <source>
        <dbReference type="ARBA" id="ARBA00051301"/>
    </source>
</evidence>
<evidence type="ECO:0000256" key="1">
    <source>
        <dbReference type="ARBA" id="ARBA00001941"/>
    </source>
</evidence>
<evidence type="ECO:0000256" key="5">
    <source>
        <dbReference type="ARBA" id="ARBA00011921"/>
    </source>
</evidence>
<feature type="domain" description="Peptidase M20 dimerisation" evidence="17">
    <location>
        <begin position="176"/>
        <end position="283"/>
    </location>
</feature>
<comment type="subunit">
    <text evidence="4 16">Homodimer.</text>
</comment>
<evidence type="ECO:0000256" key="11">
    <source>
        <dbReference type="ARBA" id="ARBA00022915"/>
    </source>
</evidence>
<dbReference type="SUPFAM" id="SSF53187">
    <property type="entry name" value="Zn-dependent exopeptidases"/>
    <property type="match status" value="1"/>
</dbReference>
<dbReference type="PANTHER" id="PTHR43808:SF31">
    <property type="entry name" value="N-ACETYL-L-CITRULLINE DEACETYLASE"/>
    <property type="match status" value="1"/>
</dbReference>
<keyword evidence="19" id="KW-1185">Reference proteome</keyword>
<keyword evidence="9 16" id="KW-0378">Hydrolase</keyword>